<dbReference type="EMBL" id="RJSE01000009">
    <property type="protein sequence ID" value="RNL60560.1"/>
    <property type="molecule type" value="Genomic_DNA"/>
</dbReference>
<sequence>MSSTTAAAGRTPNVHRSTGWRPAFAAAALAAAHLSITLRYATDWQGDETRSDLSIAFLCAILGLGVALAAIARTGGWSGWAGRVAGTTTLLAILAAAAGAVAVWAEPASEGADSFSDYTMWTLMGALTLAVVVAGCNRAWPIRYRLAVLPLALLCPVALSSFVFTFEWTWWAWNFLAAGSIALAGIVLGRRS</sequence>
<keyword evidence="3" id="KW-1185">Reference proteome</keyword>
<feature type="transmembrane region" description="Helical" evidence="1">
    <location>
        <begin position="170"/>
        <end position="189"/>
    </location>
</feature>
<feature type="transmembrane region" description="Helical" evidence="1">
    <location>
        <begin position="118"/>
        <end position="137"/>
    </location>
</feature>
<evidence type="ECO:0000313" key="2">
    <source>
        <dbReference type="EMBL" id="RNL60560.1"/>
    </source>
</evidence>
<evidence type="ECO:0000313" key="3">
    <source>
        <dbReference type="Proteomes" id="UP000267128"/>
    </source>
</evidence>
<keyword evidence="1" id="KW-0812">Transmembrane</keyword>
<comment type="caution">
    <text evidence="2">The sequence shown here is derived from an EMBL/GenBank/DDBJ whole genome shotgun (WGS) entry which is preliminary data.</text>
</comment>
<protein>
    <submittedName>
        <fullName evidence="2">Uncharacterized protein</fullName>
    </submittedName>
</protein>
<feature type="transmembrane region" description="Helical" evidence="1">
    <location>
        <begin position="144"/>
        <end position="164"/>
    </location>
</feature>
<name>A0A3N0CAU0_9ACTN</name>
<dbReference type="RefSeq" id="WP_123229312.1">
    <property type="nucleotide sequence ID" value="NZ_RJSE01000009.1"/>
</dbReference>
<feature type="transmembrane region" description="Helical" evidence="1">
    <location>
        <begin position="20"/>
        <end position="41"/>
    </location>
</feature>
<reference evidence="2 3" key="1">
    <citation type="submission" date="2018-11" db="EMBL/GenBank/DDBJ databases">
        <authorList>
            <person name="Li F."/>
        </authorList>
    </citation>
    <scope>NUCLEOTIDE SEQUENCE [LARGE SCALE GENOMIC DNA]</scope>
    <source>
        <strain evidence="2 3">Gsoil 097</strain>
    </source>
</reference>
<feature type="transmembrane region" description="Helical" evidence="1">
    <location>
        <begin position="84"/>
        <end position="106"/>
    </location>
</feature>
<proteinExistence type="predicted"/>
<accession>A0A3N0CAU0</accession>
<keyword evidence="1" id="KW-0472">Membrane</keyword>
<evidence type="ECO:0000256" key="1">
    <source>
        <dbReference type="SAM" id="Phobius"/>
    </source>
</evidence>
<feature type="transmembrane region" description="Helical" evidence="1">
    <location>
        <begin position="53"/>
        <end position="72"/>
    </location>
</feature>
<keyword evidence="1" id="KW-1133">Transmembrane helix</keyword>
<gene>
    <name evidence="2" type="ORF">EFK50_19780</name>
</gene>
<organism evidence="2 3">
    <name type="scientific">Nocardioides marmoriginsengisoli</name>
    <dbReference type="NCBI Taxonomy" id="661483"/>
    <lineage>
        <taxon>Bacteria</taxon>
        <taxon>Bacillati</taxon>
        <taxon>Actinomycetota</taxon>
        <taxon>Actinomycetes</taxon>
        <taxon>Propionibacteriales</taxon>
        <taxon>Nocardioidaceae</taxon>
        <taxon>Nocardioides</taxon>
    </lineage>
</organism>
<dbReference type="Proteomes" id="UP000267128">
    <property type="component" value="Unassembled WGS sequence"/>
</dbReference>
<dbReference type="AlphaFoldDB" id="A0A3N0CAU0"/>